<keyword evidence="1" id="KW-0472">Membrane</keyword>
<dbReference type="EMBL" id="QUSM01000006">
    <property type="protein sequence ID" value="RGD73355.1"/>
    <property type="molecule type" value="Genomic_DNA"/>
</dbReference>
<evidence type="ECO:0000313" key="3">
    <source>
        <dbReference type="Proteomes" id="UP000261212"/>
    </source>
</evidence>
<gene>
    <name evidence="2" type="ORF">DW687_09965</name>
</gene>
<proteinExistence type="predicted"/>
<evidence type="ECO:0000256" key="1">
    <source>
        <dbReference type="SAM" id="Phobius"/>
    </source>
</evidence>
<name>A0A3E3DW29_9FIRM</name>
<keyword evidence="1" id="KW-1133">Transmembrane helix</keyword>
<evidence type="ECO:0000313" key="2">
    <source>
        <dbReference type="EMBL" id="RGD73355.1"/>
    </source>
</evidence>
<dbReference type="AlphaFoldDB" id="A0A3E3DW29"/>
<organism evidence="2 3">
    <name type="scientific">Anaerofustis stercorihominis</name>
    <dbReference type="NCBI Taxonomy" id="214853"/>
    <lineage>
        <taxon>Bacteria</taxon>
        <taxon>Bacillati</taxon>
        <taxon>Bacillota</taxon>
        <taxon>Clostridia</taxon>
        <taxon>Eubacteriales</taxon>
        <taxon>Eubacteriaceae</taxon>
        <taxon>Anaerofustis</taxon>
    </lineage>
</organism>
<reference evidence="2 3" key="1">
    <citation type="submission" date="2018-08" db="EMBL/GenBank/DDBJ databases">
        <title>A genome reference for cultivated species of the human gut microbiota.</title>
        <authorList>
            <person name="Zou Y."/>
            <person name="Xue W."/>
            <person name="Luo G."/>
        </authorList>
    </citation>
    <scope>NUCLEOTIDE SEQUENCE [LARGE SCALE GENOMIC DNA]</scope>
    <source>
        <strain evidence="2 3">AM25-6</strain>
    </source>
</reference>
<dbReference type="Proteomes" id="UP000261212">
    <property type="component" value="Unassembled WGS sequence"/>
</dbReference>
<comment type="caution">
    <text evidence="2">The sequence shown here is derived from an EMBL/GenBank/DDBJ whole genome shotgun (WGS) entry which is preliminary data.</text>
</comment>
<protein>
    <submittedName>
        <fullName evidence="2">Uncharacterized protein</fullName>
    </submittedName>
</protein>
<sequence>MKKNKSLKIIIIILSIIFMGLIIFTFVFDTDTFNVANISDNLPPNINELLKKDYGKSKYCLSKGGVSIDIERVLNEKYFITYSWMNGNQSSFYIVFLVENENKNPISNHKVNNLKVIDNMGMEYKPTAFFFDDYPVDEPLKYKETLNVKFLPFNDNVKSITVTFNYAGNDYKFQNIPI</sequence>
<feature type="transmembrane region" description="Helical" evidence="1">
    <location>
        <begin position="7"/>
        <end position="28"/>
    </location>
</feature>
<accession>A0A3E3DW29</accession>
<keyword evidence="1" id="KW-0812">Transmembrane</keyword>